<organism evidence="9 10">
    <name type="scientific">Stachybotrys elegans</name>
    <dbReference type="NCBI Taxonomy" id="80388"/>
    <lineage>
        <taxon>Eukaryota</taxon>
        <taxon>Fungi</taxon>
        <taxon>Dikarya</taxon>
        <taxon>Ascomycota</taxon>
        <taxon>Pezizomycotina</taxon>
        <taxon>Sordariomycetes</taxon>
        <taxon>Hypocreomycetidae</taxon>
        <taxon>Hypocreales</taxon>
        <taxon>Stachybotryaceae</taxon>
        <taxon>Stachybotrys</taxon>
    </lineage>
</organism>
<reference evidence="9" key="1">
    <citation type="journal article" date="2021" name="Nat. Commun.">
        <title>Genetic determinants of endophytism in the Arabidopsis root mycobiome.</title>
        <authorList>
            <person name="Mesny F."/>
            <person name="Miyauchi S."/>
            <person name="Thiergart T."/>
            <person name="Pickel B."/>
            <person name="Atanasova L."/>
            <person name="Karlsson M."/>
            <person name="Huettel B."/>
            <person name="Barry K.W."/>
            <person name="Haridas S."/>
            <person name="Chen C."/>
            <person name="Bauer D."/>
            <person name="Andreopoulos W."/>
            <person name="Pangilinan J."/>
            <person name="LaButti K."/>
            <person name="Riley R."/>
            <person name="Lipzen A."/>
            <person name="Clum A."/>
            <person name="Drula E."/>
            <person name="Henrissat B."/>
            <person name="Kohler A."/>
            <person name="Grigoriev I.V."/>
            <person name="Martin F.M."/>
            <person name="Hacquard S."/>
        </authorList>
    </citation>
    <scope>NUCLEOTIDE SEQUENCE</scope>
    <source>
        <strain evidence="9">MPI-CAGE-CH-0235</strain>
    </source>
</reference>
<dbReference type="InterPro" id="IPR036864">
    <property type="entry name" value="Zn2-C6_fun-type_DNA-bd_sf"/>
</dbReference>
<dbReference type="GO" id="GO:0000981">
    <property type="term" value="F:DNA-binding transcription factor activity, RNA polymerase II-specific"/>
    <property type="evidence" value="ECO:0007669"/>
    <property type="project" value="InterPro"/>
</dbReference>
<accession>A0A8K0WPP8</accession>
<dbReference type="Gene3D" id="4.10.240.10">
    <property type="entry name" value="Zn(2)-C6 fungal-type DNA-binding domain"/>
    <property type="match status" value="1"/>
</dbReference>
<dbReference type="InterPro" id="IPR052360">
    <property type="entry name" value="Transcr_Regulatory_Proteins"/>
</dbReference>
<keyword evidence="4" id="KW-0238">DNA-binding</keyword>
<dbReference type="Proteomes" id="UP000813444">
    <property type="component" value="Unassembled WGS sequence"/>
</dbReference>
<evidence type="ECO:0000256" key="7">
    <source>
        <dbReference type="SAM" id="MobiDB-lite"/>
    </source>
</evidence>
<dbReference type="CDD" id="cd00067">
    <property type="entry name" value="GAL4"/>
    <property type="match status" value="1"/>
</dbReference>
<evidence type="ECO:0000313" key="9">
    <source>
        <dbReference type="EMBL" id="KAH7311457.1"/>
    </source>
</evidence>
<gene>
    <name evidence="9" type="ORF">B0I35DRAFT_64431</name>
</gene>
<dbReference type="PROSITE" id="PS50048">
    <property type="entry name" value="ZN2_CY6_FUNGAL_2"/>
    <property type="match status" value="1"/>
</dbReference>
<feature type="region of interest" description="Disordered" evidence="7">
    <location>
        <begin position="1"/>
        <end position="23"/>
    </location>
</feature>
<dbReference type="SMART" id="SM00066">
    <property type="entry name" value="GAL4"/>
    <property type="match status" value="1"/>
</dbReference>
<evidence type="ECO:0000259" key="8">
    <source>
        <dbReference type="PROSITE" id="PS50048"/>
    </source>
</evidence>
<evidence type="ECO:0000256" key="1">
    <source>
        <dbReference type="ARBA" id="ARBA00022723"/>
    </source>
</evidence>
<evidence type="ECO:0000256" key="3">
    <source>
        <dbReference type="ARBA" id="ARBA00023015"/>
    </source>
</evidence>
<sequence>MSAAISVPRAGRGKQPKPKSRTGCTTCKIRKIKCDETKPACKKCISTGRKCDGYAVIQQYQARQDTTALSKREASLGSILGTTNEKRFFVLFQTATQAGVAFDPSPTWSFWGSLAPRLAHHSEAVKNAAIALGATYHLFKIVREPPLAKRQAKDDTQRSQLESFVARHYNMAIYKLNEVIASDAPEALISALTCCLIFVAIEHLRSNHRAAALHITSGAAIMDKSFDVVGLASRSPKYENRPVSPLVSNQELKNMIEMFRKIEHTQHLFARDIPVTLTARLYSLSRLDSGSDIPQVIDNIEEGRKAVADLVNDFLGYDQATQTLRKEPGFWTSRVVSQRYRVLVERADSILEAYKAFMMSNKAPRPATRERAGIYHDMLQTATVRGTVMTMPFPSLADIKETDAMSEAVYYAEKLLLEKKAISKIVNSPLGYMVEPVVAIGLYYGFIFSPNPETKAKALSMFRENVIQEGPWDGRSLSQLLSLFNDMEGDWKSVAQRWWSDIDCATLLSTMIIDD</sequence>
<dbReference type="GO" id="GO:0003677">
    <property type="term" value="F:DNA binding"/>
    <property type="evidence" value="ECO:0007669"/>
    <property type="project" value="UniProtKB-KW"/>
</dbReference>
<feature type="compositionally biased region" description="Basic residues" evidence="7">
    <location>
        <begin position="11"/>
        <end position="20"/>
    </location>
</feature>
<evidence type="ECO:0000256" key="4">
    <source>
        <dbReference type="ARBA" id="ARBA00023125"/>
    </source>
</evidence>
<proteinExistence type="predicted"/>
<evidence type="ECO:0000256" key="2">
    <source>
        <dbReference type="ARBA" id="ARBA00022833"/>
    </source>
</evidence>
<dbReference type="PANTHER" id="PTHR36206">
    <property type="entry name" value="ASPERCRYPTIN BIOSYNTHESIS CLUSTER-SPECIFIC TRANSCRIPTION REGULATOR ATNN-RELATED"/>
    <property type="match status" value="1"/>
</dbReference>
<dbReference type="Pfam" id="PF00172">
    <property type="entry name" value="Zn_clus"/>
    <property type="match status" value="1"/>
</dbReference>
<dbReference type="SUPFAM" id="SSF57701">
    <property type="entry name" value="Zn2/Cys6 DNA-binding domain"/>
    <property type="match status" value="1"/>
</dbReference>
<dbReference type="InterPro" id="IPR001138">
    <property type="entry name" value="Zn2Cys6_DnaBD"/>
</dbReference>
<keyword evidence="10" id="KW-1185">Reference proteome</keyword>
<feature type="domain" description="Zn(2)-C6 fungal-type" evidence="8">
    <location>
        <begin position="23"/>
        <end position="51"/>
    </location>
</feature>
<name>A0A8K0WPP8_9HYPO</name>
<dbReference type="PROSITE" id="PS00463">
    <property type="entry name" value="ZN2_CY6_FUNGAL_1"/>
    <property type="match status" value="1"/>
</dbReference>
<keyword evidence="1" id="KW-0479">Metal-binding</keyword>
<evidence type="ECO:0000256" key="6">
    <source>
        <dbReference type="ARBA" id="ARBA00023242"/>
    </source>
</evidence>
<evidence type="ECO:0000313" key="10">
    <source>
        <dbReference type="Proteomes" id="UP000813444"/>
    </source>
</evidence>
<dbReference type="AlphaFoldDB" id="A0A8K0WPP8"/>
<keyword evidence="6" id="KW-0539">Nucleus</keyword>
<comment type="caution">
    <text evidence="9">The sequence shown here is derived from an EMBL/GenBank/DDBJ whole genome shotgun (WGS) entry which is preliminary data.</text>
</comment>
<dbReference type="EMBL" id="JAGPNK010000011">
    <property type="protein sequence ID" value="KAH7311457.1"/>
    <property type="molecule type" value="Genomic_DNA"/>
</dbReference>
<keyword evidence="2" id="KW-0862">Zinc</keyword>
<dbReference type="OrthoDB" id="3145928at2759"/>
<protein>
    <recommendedName>
        <fullName evidence="8">Zn(2)-C6 fungal-type domain-containing protein</fullName>
    </recommendedName>
</protein>
<keyword evidence="5" id="KW-0804">Transcription</keyword>
<keyword evidence="3" id="KW-0805">Transcription regulation</keyword>
<dbReference type="GO" id="GO:0008270">
    <property type="term" value="F:zinc ion binding"/>
    <property type="evidence" value="ECO:0007669"/>
    <property type="project" value="InterPro"/>
</dbReference>
<evidence type="ECO:0000256" key="5">
    <source>
        <dbReference type="ARBA" id="ARBA00023163"/>
    </source>
</evidence>
<dbReference type="PANTHER" id="PTHR36206:SF13">
    <property type="entry name" value="TRANSCRIPTIONAL REGULATORY PROTEIN MOC3"/>
    <property type="match status" value="1"/>
</dbReference>